<gene>
    <name evidence="1" type="ORF">HNQ03_001381</name>
</gene>
<accession>A0A8J8K7R3</accession>
<keyword evidence="2" id="KW-1185">Reference proteome</keyword>
<protein>
    <submittedName>
        <fullName evidence="1">Uncharacterized protein</fullName>
    </submittedName>
</protein>
<reference evidence="1" key="1">
    <citation type="submission" date="2020-05" db="EMBL/GenBank/DDBJ databases">
        <title>Genomic Encyclopedia of Type Strains, Phase IV (KMG-V): Genome sequencing to study the core and pangenomes of soil and plant-associated prokaryotes.</title>
        <authorList>
            <person name="Whitman W."/>
        </authorList>
    </citation>
    <scope>NUCLEOTIDE SEQUENCE</scope>
    <source>
        <strain evidence="1">16F</strain>
    </source>
</reference>
<dbReference type="Proteomes" id="UP000610746">
    <property type="component" value="Unassembled WGS sequence"/>
</dbReference>
<evidence type="ECO:0000313" key="2">
    <source>
        <dbReference type="Proteomes" id="UP000610746"/>
    </source>
</evidence>
<organism evidence="1 2">
    <name type="scientific">Frigoriflavimonas asaccharolytica</name>
    <dbReference type="NCBI Taxonomy" id="2735899"/>
    <lineage>
        <taxon>Bacteria</taxon>
        <taxon>Pseudomonadati</taxon>
        <taxon>Bacteroidota</taxon>
        <taxon>Flavobacteriia</taxon>
        <taxon>Flavobacteriales</taxon>
        <taxon>Weeksellaceae</taxon>
        <taxon>Frigoriflavimonas</taxon>
    </lineage>
</organism>
<comment type="caution">
    <text evidence="1">The sequence shown here is derived from an EMBL/GenBank/DDBJ whole genome shotgun (WGS) entry which is preliminary data.</text>
</comment>
<proteinExistence type="predicted"/>
<dbReference type="EMBL" id="JABSNO010000008">
    <property type="protein sequence ID" value="NRS92313.1"/>
    <property type="molecule type" value="Genomic_DNA"/>
</dbReference>
<sequence length="225" mass="25815">MPSKDVNWSVVYQEAFANAINGKTKDGKINSKLWGLHGGSKSFDFYGMDKNYKTGTDINITGIGYNSLYYDGYYQKVFIFTDDPSKSFTFYIIPVSTPAITFAYFENSENNYQYGDVVKCSVHFHNIYSEKSQDVCAQYFIVENNGENKKFGLEETTEDIDLSQIKDASVWASAVHIMPDMESYYGRGANQKLENTVLIDYEKWRKGEVEKKEFSVIAVIYRDNI</sequence>
<dbReference type="RefSeq" id="WP_173778927.1">
    <property type="nucleotide sequence ID" value="NZ_JABSNO010000008.1"/>
</dbReference>
<evidence type="ECO:0000313" key="1">
    <source>
        <dbReference type="EMBL" id="NRS92313.1"/>
    </source>
</evidence>
<dbReference type="AlphaFoldDB" id="A0A8J8K7R3"/>
<name>A0A8J8K7R3_9FLAO</name>